<gene>
    <name evidence="1" type="ORF">HGRIS_011245</name>
</gene>
<reference evidence="2" key="1">
    <citation type="submission" date="2024-06" db="EMBL/GenBank/DDBJ databases">
        <title>Multi-omics analyses provide insights into the biosynthesis of the anticancer antibiotic pleurotin in Hohenbuehelia grisea.</title>
        <authorList>
            <person name="Weaver J.A."/>
            <person name="Alberti F."/>
        </authorList>
    </citation>
    <scope>NUCLEOTIDE SEQUENCE [LARGE SCALE GENOMIC DNA]</scope>
    <source>
        <strain evidence="2">T-177</strain>
    </source>
</reference>
<comment type="caution">
    <text evidence="1">The sequence shown here is derived from an EMBL/GenBank/DDBJ whole genome shotgun (WGS) entry which is preliminary data.</text>
</comment>
<protein>
    <submittedName>
        <fullName evidence="1">Uncharacterized protein</fullName>
    </submittedName>
</protein>
<sequence>MAHLANKTYITAFAGPEVTQTSIETFEDRFAAARSWHDDFSVAVTRSFNESKVEEIADLCLRELAPESNPFHPYFFVVLDDRTNRDGSVVLHHQGDAAGNPARREELRVSPGTLPSLISILNTGMRDIPQILSNDAPSEPAELASWSYDVPIDHSNTHQTTRLPISEFAVSSGGDHIYKLSIPPQRVAAAGFPEVPIELHWFGQAGLSVLLFACWARNTPHSKFVTGQQV</sequence>
<proteinExistence type="predicted"/>
<name>A0ABR3JUQ7_9AGAR</name>
<organism evidence="1 2">
    <name type="scientific">Hohenbuehelia grisea</name>
    <dbReference type="NCBI Taxonomy" id="104357"/>
    <lineage>
        <taxon>Eukaryota</taxon>
        <taxon>Fungi</taxon>
        <taxon>Dikarya</taxon>
        <taxon>Basidiomycota</taxon>
        <taxon>Agaricomycotina</taxon>
        <taxon>Agaricomycetes</taxon>
        <taxon>Agaricomycetidae</taxon>
        <taxon>Agaricales</taxon>
        <taxon>Pleurotineae</taxon>
        <taxon>Pleurotaceae</taxon>
        <taxon>Hohenbuehelia</taxon>
    </lineage>
</organism>
<evidence type="ECO:0000313" key="1">
    <source>
        <dbReference type="EMBL" id="KAL0959532.1"/>
    </source>
</evidence>
<evidence type="ECO:0000313" key="2">
    <source>
        <dbReference type="Proteomes" id="UP001556367"/>
    </source>
</evidence>
<keyword evidence="2" id="KW-1185">Reference proteome</keyword>
<accession>A0ABR3JUQ7</accession>
<dbReference type="EMBL" id="JASNQZ010000002">
    <property type="protein sequence ID" value="KAL0959532.1"/>
    <property type="molecule type" value="Genomic_DNA"/>
</dbReference>
<dbReference type="Proteomes" id="UP001556367">
    <property type="component" value="Unassembled WGS sequence"/>
</dbReference>